<feature type="transmembrane region" description="Helical" evidence="5">
    <location>
        <begin position="259"/>
        <end position="285"/>
    </location>
</feature>
<dbReference type="EMBL" id="OU899036">
    <property type="protein sequence ID" value="CAH1733363.1"/>
    <property type="molecule type" value="Genomic_DNA"/>
</dbReference>
<dbReference type="GO" id="GO:0005774">
    <property type="term" value="C:vacuolar membrane"/>
    <property type="evidence" value="ECO:0007669"/>
    <property type="project" value="TreeGrafter"/>
</dbReference>
<proteinExistence type="predicted"/>
<keyword evidence="4 5" id="KW-0472">Membrane</keyword>
<feature type="transmembrane region" description="Helical" evidence="5">
    <location>
        <begin position="229"/>
        <end position="247"/>
    </location>
</feature>
<evidence type="ECO:0000256" key="3">
    <source>
        <dbReference type="ARBA" id="ARBA00022989"/>
    </source>
</evidence>
<dbReference type="AlphaFoldDB" id="A0A9P0NQ76"/>
<evidence type="ECO:0000259" key="6">
    <source>
        <dbReference type="Pfam" id="PF01490"/>
    </source>
</evidence>
<dbReference type="Proteomes" id="UP001154329">
    <property type="component" value="Chromosome 3"/>
</dbReference>
<sequence>MREVPENRQKTLRNQEKGDYFDPFLERNLEHPTTNGETLTHLLKASLGTGILAMPLAFQCSGLITGIFATVFVSFVCTYCSYSLVKCAHTLYRRTRVSSMSYADVAEVAFANGPKWSRNFSSVTRQSVLWLLFVTYFGTCSVYTVIIASNFDQLFTYHMGYELNLRSFIAILLIPLILLSYVPNLKYLAPVSMVANLLMATGLGITFYYTLSDMPNISERPAVGSLETFPSFFCLTVFAMEAIGVVMPLENNMKTPRNFLGIFGVLNVGMGGVTMVYILLGFFGYLKYGEATKSSITLNLPIEDVAAQMAKICISLAVFCTYGLQFFVCLEIIWTKIQENFEKSTMFHNYVLRTVLVTLSVLIAVAVPTIGPFIGLIGAFCFSLLGIVVPVLIEFATYWNDVTIWMTLRNVVLIIVGILALVFGTVNSVADIIAAYDPAQAVKCAINSTLTEPIAE</sequence>
<feature type="transmembrane region" description="Helical" evidence="5">
    <location>
        <begin position="187"/>
        <end position="209"/>
    </location>
</feature>
<keyword evidence="8" id="KW-1185">Reference proteome</keyword>
<feature type="transmembrane region" description="Helical" evidence="5">
    <location>
        <begin position="63"/>
        <end position="85"/>
    </location>
</feature>
<organism evidence="7 8">
    <name type="scientific">Aphis gossypii</name>
    <name type="common">Cotton aphid</name>
    <dbReference type="NCBI Taxonomy" id="80765"/>
    <lineage>
        <taxon>Eukaryota</taxon>
        <taxon>Metazoa</taxon>
        <taxon>Ecdysozoa</taxon>
        <taxon>Arthropoda</taxon>
        <taxon>Hexapoda</taxon>
        <taxon>Insecta</taxon>
        <taxon>Pterygota</taxon>
        <taxon>Neoptera</taxon>
        <taxon>Paraneoptera</taxon>
        <taxon>Hemiptera</taxon>
        <taxon>Sternorrhyncha</taxon>
        <taxon>Aphidomorpha</taxon>
        <taxon>Aphidoidea</taxon>
        <taxon>Aphididae</taxon>
        <taxon>Aphidini</taxon>
        <taxon>Aphis</taxon>
        <taxon>Aphis</taxon>
    </lineage>
</organism>
<evidence type="ECO:0000256" key="5">
    <source>
        <dbReference type="SAM" id="Phobius"/>
    </source>
</evidence>
<keyword evidence="3 5" id="KW-1133">Transmembrane helix</keyword>
<dbReference type="Pfam" id="PF01490">
    <property type="entry name" value="Aa_trans"/>
    <property type="match status" value="1"/>
</dbReference>
<reference evidence="7" key="2">
    <citation type="submission" date="2022-10" db="EMBL/GenBank/DDBJ databases">
        <authorList>
            <consortium name="ENA_rothamsted_submissions"/>
            <consortium name="culmorum"/>
            <person name="King R."/>
        </authorList>
    </citation>
    <scope>NUCLEOTIDE SEQUENCE</scope>
</reference>
<feature type="transmembrane region" description="Helical" evidence="5">
    <location>
        <begin position="163"/>
        <end position="182"/>
    </location>
</feature>
<feature type="transmembrane region" description="Helical" evidence="5">
    <location>
        <begin position="373"/>
        <end position="399"/>
    </location>
</feature>
<dbReference type="PANTHER" id="PTHR22950:SF154">
    <property type="entry name" value="PROTON-COUPLED AMINO ACID TRANSPORTER-LIKE PROTEIN PATHETIC"/>
    <property type="match status" value="1"/>
</dbReference>
<evidence type="ECO:0000256" key="2">
    <source>
        <dbReference type="ARBA" id="ARBA00022692"/>
    </source>
</evidence>
<gene>
    <name evidence="7" type="ORF">APHIGO_LOCUS9686</name>
</gene>
<feature type="domain" description="Amino acid transporter transmembrane" evidence="6">
    <location>
        <begin position="32"/>
        <end position="428"/>
    </location>
</feature>
<feature type="transmembrane region" description="Helical" evidence="5">
    <location>
        <begin position="411"/>
        <end position="436"/>
    </location>
</feature>
<feature type="transmembrane region" description="Helical" evidence="5">
    <location>
        <begin position="128"/>
        <end position="151"/>
    </location>
</feature>
<protein>
    <recommendedName>
        <fullName evidence="6">Amino acid transporter transmembrane domain-containing protein</fullName>
    </recommendedName>
</protein>
<dbReference type="PANTHER" id="PTHR22950">
    <property type="entry name" value="AMINO ACID TRANSPORTER"/>
    <property type="match status" value="1"/>
</dbReference>
<evidence type="ECO:0000256" key="4">
    <source>
        <dbReference type="ARBA" id="ARBA00023136"/>
    </source>
</evidence>
<evidence type="ECO:0000256" key="1">
    <source>
        <dbReference type="ARBA" id="ARBA00004141"/>
    </source>
</evidence>
<reference evidence="7" key="1">
    <citation type="submission" date="2022-02" db="EMBL/GenBank/DDBJ databases">
        <authorList>
            <person name="King R."/>
        </authorList>
    </citation>
    <scope>NUCLEOTIDE SEQUENCE</scope>
</reference>
<dbReference type="InterPro" id="IPR013057">
    <property type="entry name" value="AA_transpt_TM"/>
</dbReference>
<evidence type="ECO:0000313" key="8">
    <source>
        <dbReference type="Proteomes" id="UP001154329"/>
    </source>
</evidence>
<feature type="transmembrane region" description="Helical" evidence="5">
    <location>
        <begin position="305"/>
        <end position="330"/>
    </location>
</feature>
<evidence type="ECO:0000313" key="7">
    <source>
        <dbReference type="EMBL" id="CAH1733363.1"/>
    </source>
</evidence>
<comment type="subcellular location">
    <subcellularLocation>
        <location evidence="1">Membrane</location>
        <topology evidence="1">Multi-pass membrane protein</topology>
    </subcellularLocation>
</comment>
<feature type="transmembrane region" description="Helical" evidence="5">
    <location>
        <begin position="350"/>
        <end position="367"/>
    </location>
</feature>
<name>A0A9P0NQ76_APHGO</name>
<keyword evidence="2 5" id="KW-0812">Transmembrane</keyword>
<accession>A0A9P0NQ76</accession>
<dbReference type="GO" id="GO:0015179">
    <property type="term" value="F:L-amino acid transmembrane transporter activity"/>
    <property type="evidence" value="ECO:0007669"/>
    <property type="project" value="TreeGrafter"/>
</dbReference>